<sequence>MVKQNYRFGCPLCGSLKYMQNFRKDNVINRILTQSFLGRRKMRYDPCYDIGILNEFQRFIVSRLERIYYRLTGIDIKELILNSHQPLTTKIIPSSIPIAIQPSANVEVHAVYSNLTAKIKPYKVVIE</sequence>
<evidence type="ECO:0000313" key="1">
    <source>
        <dbReference type="EMBL" id="GAH97853.1"/>
    </source>
</evidence>
<protein>
    <submittedName>
        <fullName evidence="1">Uncharacterized protein</fullName>
    </submittedName>
</protein>
<gene>
    <name evidence="1" type="ORF">S06H3_01553</name>
</gene>
<dbReference type="AlphaFoldDB" id="X1LUN5"/>
<comment type="caution">
    <text evidence="1">The sequence shown here is derived from an EMBL/GenBank/DDBJ whole genome shotgun (WGS) entry which is preliminary data.</text>
</comment>
<accession>X1LUN5</accession>
<reference evidence="1" key="1">
    <citation type="journal article" date="2014" name="Front. Microbiol.">
        <title>High frequency of phylogenetically diverse reductive dehalogenase-homologous genes in deep subseafloor sedimentary metagenomes.</title>
        <authorList>
            <person name="Kawai M."/>
            <person name="Futagami T."/>
            <person name="Toyoda A."/>
            <person name="Takaki Y."/>
            <person name="Nishi S."/>
            <person name="Hori S."/>
            <person name="Arai W."/>
            <person name="Tsubouchi T."/>
            <person name="Morono Y."/>
            <person name="Uchiyama I."/>
            <person name="Ito T."/>
            <person name="Fujiyama A."/>
            <person name="Inagaki F."/>
            <person name="Takami H."/>
        </authorList>
    </citation>
    <scope>NUCLEOTIDE SEQUENCE</scope>
    <source>
        <strain evidence="1">Expedition CK06-06</strain>
    </source>
</reference>
<dbReference type="EMBL" id="BARV01000396">
    <property type="protein sequence ID" value="GAH97853.1"/>
    <property type="molecule type" value="Genomic_DNA"/>
</dbReference>
<name>X1LUN5_9ZZZZ</name>
<organism evidence="1">
    <name type="scientific">marine sediment metagenome</name>
    <dbReference type="NCBI Taxonomy" id="412755"/>
    <lineage>
        <taxon>unclassified sequences</taxon>
        <taxon>metagenomes</taxon>
        <taxon>ecological metagenomes</taxon>
    </lineage>
</organism>
<proteinExistence type="predicted"/>